<gene>
    <name evidence="1" type="ORF">HNR67_008142</name>
</gene>
<comment type="caution">
    <text evidence="1">The sequence shown here is derived from an EMBL/GenBank/DDBJ whole genome shotgun (WGS) entry which is preliminary data.</text>
</comment>
<organism evidence="1 2">
    <name type="scientific">Crossiella cryophila</name>
    <dbReference type="NCBI Taxonomy" id="43355"/>
    <lineage>
        <taxon>Bacteria</taxon>
        <taxon>Bacillati</taxon>
        <taxon>Actinomycetota</taxon>
        <taxon>Actinomycetes</taxon>
        <taxon>Pseudonocardiales</taxon>
        <taxon>Pseudonocardiaceae</taxon>
        <taxon>Crossiella</taxon>
    </lineage>
</organism>
<evidence type="ECO:0000313" key="1">
    <source>
        <dbReference type="EMBL" id="MBB4682024.1"/>
    </source>
</evidence>
<dbReference type="RefSeq" id="WP_185009021.1">
    <property type="nucleotide sequence ID" value="NZ_BAAAUI010000076.1"/>
</dbReference>
<sequence length="111" mass="12383">MGIEVELHSQRPRRGWKASRATLLRGSYEHGFDLADALATLRETDPGKLPWIDPSGDTQFNEQEAEAARREIPALLAKCTTPEQATAVRDLDDLLRECANTPGSYLWFVGD</sequence>
<reference evidence="1 2" key="1">
    <citation type="submission" date="2020-08" db="EMBL/GenBank/DDBJ databases">
        <title>Sequencing the genomes of 1000 actinobacteria strains.</title>
        <authorList>
            <person name="Klenk H.-P."/>
        </authorList>
    </citation>
    <scope>NUCLEOTIDE SEQUENCE [LARGE SCALE GENOMIC DNA]</scope>
    <source>
        <strain evidence="1 2">DSM 44230</strain>
    </source>
</reference>
<accession>A0A7W7CMA3</accession>
<dbReference type="AlphaFoldDB" id="A0A7W7CMA3"/>
<protein>
    <submittedName>
        <fullName evidence="1">Uncharacterized protein</fullName>
    </submittedName>
</protein>
<dbReference type="Proteomes" id="UP000533598">
    <property type="component" value="Unassembled WGS sequence"/>
</dbReference>
<keyword evidence="2" id="KW-1185">Reference proteome</keyword>
<proteinExistence type="predicted"/>
<dbReference type="EMBL" id="JACHMH010000001">
    <property type="protein sequence ID" value="MBB4682024.1"/>
    <property type="molecule type" value="Genomic_DNA"/>
</dbReference>
<name>A0A7W7CMA3_9PSEU</name>
<evidence type="ECO:0000313" key="2">
    <source>
        <dbReference type="Proteomes" id="UP000533598"/>
    </source>
</evidence>